<organism evidence="1 2">
    <name type="scientific">Paenibacillus alvei TS-15</name>
    <dbReference type="NCBI Taxonomy" id="1117108"/>
    <lineage>
        <taxon>Bacteria</taxon>
        <taxon>Bacillati</taxon>
        <taxon>Bacillota</taxon>
        <taxon>Bacilli</taxon>
        <taxon>Bacillales</taxon>
        <taxon>Paenibacillaceae</taxon>
        <taxon>Paenibacillus</taxon>
    </lineage>
</organism>
<comment type="caution">
    <text evidence="1">The sequence shown here is derived from an EMBL/GenBank/DDBJ whole genome shotgun (WGS) entry which is preliminary data.</text>
</comment>
<sequence length="130" mass="14565">MAKHGLLLEHMSIGINAGVNTIKFQFSLYDNDVKIAWYNFKCFDTDAITTSDNFQDLRSTILQGPESVDDIPDRETDALLITVSDAPSTWPLEEYPVRLFLGGVLVAEWNVTFKVPMSPFSLSGTWTQMG</sequence>
<dbReference type="RefSeq" id="WP_021257755.1">
    <property type="nucleotide sequence ID" value="NZ_ATMT01000001.1"/>
</dbReference>
<proteinExistence type="predicted"/>
<accession>S9SUA0</accession>
<dbReference type="EMBL" id="ATMT01000001">
    <property type="protein sequence ID" value="EPY09362.1"/>
    <property type="molecule type" value="Genomic_DNA"/>
</dbReference>
<dbReference type="Proteomes" id="UP000015344">
    <property type="component" value="Unassembled WGS sequence"/>
</dbReference>
<gene>
    <name evidence="1" type="ORF">PAALTS15_00685</name>
</gene>
<reference evidence="1 2" key="1">
    <citation type="submission" date="2013-05" db="EMBL/GenBank/DDBJ databases">
        <authorList>
            <person name="Strain E.A."/>
            <person name="Brown E."/>
            <person name="Allard M.W."/>
            <person name="Luo Y.L."/>
        </authorList>
    </citation>
    <scope>NUCLEOTIDE SEQUENCE [LARGE SCALE GENOMIC DNA]</scope>
    <source>
        <strain evidence="1 2">TS-15</strain>
    </source>
</reference>
<evidence type="ECO:0000313" key="2">
    <source>
        <dbReference type="Proteomes" id="UP000015344"/>
    </source>
</evidence>
<dbReference type="AlphaFoldDB" id="S9SUA0"/>
<protein>
    <submittedName>
        <fullName evidence="1">Uncharacterized protein</fullName>
    </submittedName>
</protein>
<evidence type="ECO:0000313" key="1">
    <source>
        <dbReference type="EMBL" id="EPY09362.1"/>
    </source>
</evidence>
<name>S9SUA0_PAEAL</name>